<dbReference type="WBParaSite" id="nRc.2.0.1.t26376-RA">
    <property type="protein sequence ID" value="nRc.2.0.1.t26376-RA"/>
    <property type="gene ID" value="nRc.2.0.1.g26376"/>
</dbReference>
<name>A0A915JJZ6_ROMCU</name>
<dbReference type="Proteomes" id="UP000887565">
    <property type="component" value="Unplaced"/>
</dbReference>
<protein>
    <submittedName>
        <fullName evidence="2">Uncharacterized protein</fullName>
    </submittedName>
</protein>
<reference evidence="2" key="1">
    <citation type="submission" date="2022-11" db="UniProtKB">
        <authorList>
            <consortium name="WormBaseParasite"/>
        </authorList>
    </citation>
    <scope>IDENTIFICATION</scope>
</reference>
<proteinExistence type="predicted"/>
<sequence>MYRSKLLAIDPEKKLQEMKLEKEHILWHYAIPFHVLASDPDPIVINFEPVSNIFKICYPIHV</sequence>
<evidence type="ECO:0000313" key="1">
    <source>
        <dbReference type="Proteomes" id="UP000887565"/>
    </source>
</evidence>
<evidence type="ECO:0000313" key="2">
    <source>
        <dbReference type="WBParaSite" id="nRc.2.0.1.t26376-RA"/>
    </source>
</evidence>
<keyword evidence="1" id="KW-1185">Reference proteome</keyword>
<organism evidence="1 2">
    <name type="scientific">Romanomermis culicivorax</name>
    <name type="common">Nematode worm</name>
    <dbReference type="NCBI Taxonomy" id="13658"/>
    <lineage>
        <taxon>Eukaryota</taxon>
        <taxon>Metazoa</taxon>
        <taxon>Ecdysozoa</taxon>
        <taxon>Nematoda</taxon>
        <taxon>Enoplea</taxon>
        <taxon>Dorylaimia</taxon>
        <taxon>Mermithida</taxon>
        <taxon>Mermithoidea</taxon>
        <taxon>Mermithidae</taxon>
        <taxon>Romanomermis</taxon>
    </lineage>
</organism>
<accession>A0A915JJZ6</accession>
<dbReference type="AlphaFoldDB" id="A0A915JJZ6"/>